<protein>
    <submittedName>
        <fullName evidence="1">Uncharacterized protein</fullName>
    </submittedName>
</protein>
<accession>A0A0F9RXV6</accession>
<sequence length="59" mass="6482">MKVFEKMKDVWANRDKKVLDFVCGYCGCEFQKMISAGRHGSGQVCCPGCGNFLKTSGGK</sequence>
<comment type="caution">
    <text evidence="1">The sequence shown here is derived from an EMBL/GenBank/DDBJ whole genome shotgun (WGS) entry which is preliminary data.</text>
</comment>
<evidence type="ECO:0000313" key="1">
    <source>
        <dbReference type="EMBL" id="KKN54757.1"/>
    </source>
</evidence>
<dbReference type="EMBL" id="LAZR01000913">
    <property type="protein sequence ID" value="KKN54757.1"/>
    <property type="molecule type" value="Genomic_DNA"/>
</dbReference>
<gene>
    <name evidence="1" type="ORF">LCGC14_0589090</name>
</gene>
<reference evidence="1" key="1">
    <citation type="journal article" date="2015" name="Nature">
        <title>Complex archaea that bridge the gap between prokaryotes and eukaryotes.</title>
        <authorList>
            <person name="Spang A."/>
            <person name="Saw J.H."/>
            <person name="Jorgensen S.L."/>
            <person name="Zaremba-Niedzwiedzka K."/>
            <person name="Martijn J."/>
            <person name="Lind A.E."/>
            <person name="van Eijk R."/>
            <person name="Schleper C."/>
            <person name="Guy L."/>
            <person name="Ettema T.J."/>
        </authorList>
    </citation>
    <scope>NUCLEOTIDE SEQUENCE</scope>
</reference>
<proteinExistence type="predicted"/>
<name>A0A0F9RXV6_9ZZZZ</name>
<organism evidence="1">
    <name type="scientific">marine sediment metagenome</name>
    <dbReference type="NCBI Taxonomy" id="412755"/>
    <lineage>
        <taxon>unclassified sequences</taxon>
        <taxon>metagenomes</taxon>
        <taxon>ecological metagenomes</taxon>
    </lineage>
</organism>
<dbReference type="AlphaFoldDB" id="A0A0F9RXV6"/>